<dbReference type="InterPro" id="IPR036465">
    <property type="entry name" value="vWFA_dom_sf"/>
</dbReference>
<dbReference type="InterPro" id="IPR002035">
    <property type="entry name" value="VWF_A"/>
</dbReference>
<dbReference type="CDD" id="cd01459">
    <property type="entry name" value="vWA_copine_like"/>
    <property type="match status" value="1"/>
</dbReference>
<dbReference type="GO" id="GO:0005506">
    <property type="term" value="F:iron ion binding"/>
    <property type="evidence" value="ECO:0007669"/>
    <property type="project" value="InterPro"/>
</dbReference>
<feature type="compositionally biased region" description="Low complexity" evidence="2">
    <location>
        <begin position="437"/>
        <end position="455"/>
    </location>
</feature>
<dbReference type="PRINTS" id="PR00463">
    <property type="entry name" value="EP450I"/>
</dbReference>
<dbReference type="PROSITE" id="PS00086">
    <property type="entry name" value="CYTOCHROME_P450"/>
    <property type="match status" value="1"/>
</dbReference>
<dbReference type="InterPro" id="IPR017972">
    <property type="entry name" value="Cyt_P450_CS"/>
</dbReference>
<feature type="domain" description="VWFA" evidence="3">
    <location>
        <begin position="178"/>
        <end position="381"/>
    </location>
</feature>
<dbReference type="GO" id="GO:0016567">
    <property type="term" value="P:protein ubiquitination"/>
    <property type="evidence" value="ECO:0007669"/>
    <property type="project" value="TreeGrafter"/>
</dbReference>
<dbReference type="PRINTS" id="PR00385">
    <property type="entry name" value="P450"/>
</dbReference>
<dbReference type="Pfam" id="PF07002">
    <property type="entry name" value="Copine"/>
    <property type="match status" value="1"/>
</dbReference>
<dbReference type="Proteomes" id="UP001154282">
    <property type="component" value="Unassembled WGS sequence"/>
</dbReference>
<evidence type="ECO:0000313" key="5">
    <source>
        <dbReference type="Proteomes" id="UP001154282"/>
    </source>
</evidence>
<dbReference type="InterPro" id="IPR052079">
    <property type="entry name" value="E3_ligase/Copine_domain"/>
</dbReference>
<proteinExistence type="predicted"/>
<gene>
    <name evidence="4" type="ORF">LITE_LOCUS29405</name>
</gene>
<dbReference type="InterPro" id="IPR036396">
    <property type="entry name" value="Cyt_P450_sf"/>
</dbReference>
<dbReference type="GO" id="GO:0004497">
    <property type="term" value="F:monooxygenase activity"/>
    <property type="evidence" value="ECO:0007669"/>
    <property type="project" value="InterPro"/>
</dbReference>
<evidence type="ECO:0000313" key="4">
    <source>
        <dbReference type="EMBL" id="CAI0447453.1"/>
    </source>
</evidence>
<keyword evidence="1" id="KW-0479">Metal-binding</keyword>
<dbReference type="GO" id="GO:0004842">
    <property type="term" value="F:ubiquitin-protein transferase activity"/>
    <property type="evidence" value="ECO:0007669"/>
    <property type="project" value="TreeGrafter"/>
</dbReference>
<sequence>RVGLWKWEYDWQTAVAKNQTPLQTEHRKIYPILHCGRLLGTIHLLLQAFTHWFYSTLSRFPFTHCPSTFHSPPLFLLQAAADQIDSFRVLMGGKLSKRSAQRQPSRSYSRGIPSYSQSPYNQGYAPYQQQYPTPPPPSYNDQAQGPNKRLERKFSKIDDNYKTLEQVTDALARAGLESSNLIVGIDFTKSNEWTGTRSYNRRSLHHIGEEQNPYEQAISIIGKTLSSFDEDNLIPCFGFGDASTHDQEVFSFYPDERFCNGFEEVLARYREIVPELKLAGPTSFAPVIEMAITIVEQSHGQYHVLVIIADGQVTRSVDTVNGQLSPQEMKTVEAIVKASEYPLSIILVGVGDGPWDMMKQFDDNIPARAFDNFQFVNFTELMSKNVDRTRKEAAFALAALMEIPSQYKATLELNILGASRGKAIDRIPLPPPMYGASFSSSKPSQSSSFEPSAPSYARQNDSATQPPPSSADTNVCPICLTDPKNMAFGCGHQIPMALCLGFLGAALVIFLHKMLLKPLLLQRRLNSLGARGPSYKFFFGNTLEMKKLRQASMAKPMSGLSHDIYSRLQPHLSAWTKTYGRNFTFWFGPRPFLVLSEPDLVKEVAADREKAYRKVEPRGVMKRMLGDGLLTSDGEKWVKLRKLANHAFFGESLKNMTPAMIASTEMMLERWKDHVGKEIEVYEEFRFLTAEVISRTAFGSNFVEGKRIFDLLNKMVKLAAANAFKVRLPGISKIYKSGDDIEADKLEQGVRALILGMLRKREEMVTNGEAENFGSDFCGLLLSAYHETDESKRISEDDLIDECKTVYLAGQETTNTLLSWVMLLLSIHTDWQEKARSEVQTHLGDRAPDADGISKLKTVSMIINETLRLYPPAIGMARRVVKEVQLGKHTLPKNTYFTIDTLTLHQDPEIWGEDALQFNPERFSEGVAKATKNNASAFVPFGIGQRVCAGANFAAHEAKIALAMILQRYAFTLSPTYVHSPLQIITIRPEHGVQVILHAL</sequence>
<protein>
    <recommendedName>
        <fullName evidence="3">VWFA domain-containing protein</fullName>
    </recommendedName>
</protein>
<dbReference type="EMBL" id="CAMGYJ010000007">
    <property type="protein sequence ID" value="CAI0447453.1"/>
    <property type="molecule type" value="Genomic_DNA"/>
</dbReference>
<dbReference type="InterPro" id="IPR001128">
    <property type="entry name" value="Cyt_P450"/>
</dbReference>
<evidence type="ECO:0000256" key="2">
    <source>
        <dbReference type="SAM" id="MobiDB-lite"/>
    </source>
</evidence>
<dbReference type="SUPFAM" id="SSF53300">
    <property type="entry name" value="vWA-like"/>
    <property type="match status" value="1"/>
</dbReference>
<reference evidence="4" key="1">
    <citation type="submission" date="2022-08" db="EMBL/GenBank/DDBJ databases">
        <authorList>
            <person name="Gutierrez-Valencia J."/>
        </authorList>
    </citation>
    <scope>NUCLEOTIDE SEQUENCE</scope>
</reference>
<dbReference type="Pfam" id="PF00067">
    <property type="entry name" value="p450"/>
    <property type="match status" value="1"/>
</dbReference>
<keyword evidence="1" id="KW-0349">Heme</keyword>
<feature type="region of interest" description="Disordered" evidence="2">
    <location>
        <begin position="123"/>
        <end position="148"/>
    </location>
</feature>
<dbReference type="PANTHER" id="PTHR45751">
    <property type="entry name" value="COPINE FAMILY PROTEIN 1"/>
    <property type="match status" value="1"/>
</dbReference>
<dbReference type="SMART" id="SM00327">
    <property type="entry name" value="VWA"/>
    <property type="match status" value="1"/>
</dbReference>
<dbReference type="InterPro" id="IPR002401">
    <property type="entry name" value="Cyt_P450_E_grp-I"/>
</dbReference>
<keyword evidence="1" id="KW-0408">Iron</keyword>
<keyword evidence="5" id="KW-1185">Reference proteome</keyword>
<dbReference type="GO" id="GO:0016705">
    <property type="term" value="F:oxidoreductase activity, acting on paired donors, with incorporation or reduction of molecular oxygen"/>
    <property type="evidence" value="ECO:0007669"/>
    <property type="project" value="InterPro"/>
</dbReference>
<evidence type="ECO:0000259" key="3">
    <source>
        <dbReference type="SMART" id="SM00327"/>
    </source>
</evidence>
<feature type="binding site" description="axial binding residue" evidence="1">
    <location>
        <position position="948"/>
    </location>
    <ligand>
        <name>heme</name>
        <dbReference type="ChEBI" id="CHEBI:30413"/>
    </ligand>
    <ligandPart>
        <name>Fe</name>
        <dbReference type="ChEBI" id="CHEBI:18248"/>
    </ligandPart>
</feature>
<dbReference type="AlphaFoldDB" id="A0AAV0MMZ0"/>
<dbReference type="Gene3D" id="1.10.630.10">
    <property type="entry name" value="Cytochrome P450"/>
    <property type="match status" value="1"/>
</dbReference>
<feature type="region of interest" description="Disordered" evidence="2">
    <location>
        <begin position="437"/>
        <end position="472"/>
    </location>
</feature>
<evidence type="ECO:0000256" key="1">
    <source>
        <dbReference type="PIRSR" id="PIRSR602401-1"/>
    </source>
</evidence>
<comment type="caution">
    <text evidence="4">The sequence shown here is derived from an EMBL/GenBank/DDBJ whole genome shotgun (WGS) entry which is preliminary data.</text>
</comment>
<name>A0AAV0MMZ0_9ROSI</name>
<dbReference type="GO" id="GO:0020037">
    <property type="term" value="F:heme binding"/>
    <property type="evidence" value="ECO:0007669"/>
    <property type="project" value="InterPro"/>
</dbReference>
<comment type="cofactor">
    <cofactor evidence="1">
        <name>heme</name>
        <dbReference type="ChEBI" id="CHEBI:30413"/>
    </cofactor>
</comment>
<feature type="non-terminal residue" evidence="4">
    <location>
        <position position="1"/>
    </location>
</feature>
<dbReference type="SUPFAM" id="SSF48264">
    <property type="entry name" value="Cytochrome P450"/>
    <property type="match status" value="1"/>
</dbReference>
<dbReference type="GO" id="GO:0005634">
    <property type="term" value="C:nucleus"/>
    <property type="evidence" value="ECO:0007669"/>
    <property type="project" value="TreeGrafter"/>
</dbReference>
<dbReference type="PANTHER" id="PTHR45751:SF38">
    <property type="entry name" value="E3 UBIQUITIN-PROTEIN LIGASE RGLG5-LIKE"/>
    <property type="match status" value="1"/>
</dbReference>
<organism evidence="4 5">
    <name type="scientific">Linum tenue</name>
    <dbReference type="NCBI Taxonomy" id="586396"/>
    <lineage>
        <taxon>Eukaryota</taxon>
        <taxon>Viridiplantae</taxon>
        <taxon>Streptophyta</taxon>
        <taxon>Embryophyta</taxon>
        <taxon>Tracheophyta</taxon>
        <taxon>Spermatophyta</taxon>
        <taxon>Magnoliopsida</taxon>
        <taxon>eudicotyledons</taxon>
        <taxon>Gunneridae</taxon>
        <taxon>Pentapetalae</taxon>
        <taxon>rosids</taxon>
        <taxon>fabids</taxon>
        <taxon>Malpighiales</taxon>
        <taxon>Linaceae</taxon>
        <taxon>Linum</taxon>
    </lineage>
</organism>
<dbReference type="InterPro" id="IPR010734">
    <property type="entry name" value="Copine_C"/>
</dbReference>
<accession>A0AAV0MMZ0</accession>